<dbReference type="InterPro" id="IPR003837">
    <property type="entry name" value="GatC"/>
</dbReference>
<name>A0A926DL06_9FIRM</name>
<gene>
    <name evidence="6 7" type="primary">gatC</name>
    <name evidence="7" type="ORF">H8698_01675</name>
</gene>
<protein>
    <recommendedName>
        <fullName evidence="6">Aspartyl/glutamyl-tRNA(Asn/Gln) amidotransferase subunit C</fullName>
        <shortName evidence="6">Asp/Glu-ADT subunit C</shortName>
        <ecNumber evidence="6">6.3.5.-</ecNumber>
    </recommendedName>
</protein>
<evidence type="ECO:0000256" key="4">
    <source>
        <dbReference type="ARBA" id="ARBA00047380"/>
    </source>
</evidence>
<evidence type="ECO:0000256" key="1">
    <source>
        <dbReference type="ARBA" id="ARBA00010757"/>
    </source>
</evidence>
<organism evidence="7 8">
    <name type="scientific">Congzhengia minquanensis</name>
    <dbReference type="NCBI Taxonomy" id="2763657"/>
    <lineage>
        <taxon>Bacteria</taxon>
        <taxon>Bacillati</taxon>
        <taxon>Bacillota</taxon>
        <taxon>Clostridia</taxon>
        <taxon>Eubacteriales</taxon>
        <taxon>Oscillospiraceae</taxon>
        <taxon>Congzhengia</taxon>
    </lineage>
</organism>
<accession>A0A926DL06</accession>
<dbReference type="EC" id="6.3.5.-" evidence="6"/>
<dbReference type="GO" id="GO:0070681">
    <property type="term" value="P:glutaminyl-tRNAGln biosynthesis via transamidation"/>
    <property type="evidence" value="ECO:0007669"/>
    <property type="project" value="TreeGrafter"/>
</dbReference>
<dbReference type="PANTHER" id="PTHR15004:SF0">
    <property type="entry name" value="GLUTAMYL-TRNA(GLN) AMIDOTRANSFERASE SUBUNIT C, MITOCHONDRIAL"/>
    <property type="match status" value="1"/>
</dbReference>
<keyword evidence="6" id="KW-0547">Nucleotide-binding</keyword>
<dbReference type="NCBIfam" id="TIGR00135">
    <property type="entry name" value="gatC"/>
    <property type="match status" value="1"/>
</dbReference>
<comment type="caution">
    <text evidence="7">The sequence shown here is derived from an EMBL/GenBank/DDBJ whole genome shotgun (WGS) entry which is preliminary data.</text>
</comment>
<keyword evidence="6" id="KW-0648">Protein biosynthesis</keyword>
<dbReference type="Gene3D" id="1.10.20.60">
    <property type="entry name" value="Glu-tRNAGln amidotransferase C subunit, N-terminal domain"/>
    <property type="match status" value="1"/>
</dbReference>
<dbReference type="Proteomes" id="UP000611762">
    <property type="component" value="Unassembled WGS sequence"/>
</dbReference>
<dbReference type="SUPFAM" id="SSF141000">
    <property type="entry name" value="Glu-tRNAGln amidotransferase C subunit"/>
    <property type="match status" value="1"/>
</dbReference>
<evidence type="ECO:0000256" key="5">
    <source>
        <dbReference type="ARBA" id="ARBA00047913"/>
    </source>
</evidence>
<keyword evidence="6" id="KW-0436">Ligase</keyword>
<evidence type="ECO:0000256" key="3">
    <source>
        <dbReference type="ARBA" id="ARBA00024799"/>
    </source>
</evidence>
<dbReference type="AlphaFoldDB" id="A0A926DL06"/>
<keyword evidence="8" id="KW-1185">Reference proteome</keyword>
<comment type="subunit">
    <text evidence="2 6">Heterotrimer of A, B and C subunits.</text>
</comment>
<reference evidence="7" key="1">
    <citation type="submission" date="2020-08" db="EMBL/GenBank/DDBJ databases">
        <title>Genome public.</title>
        <authorList>
            <person name="Liu C."/>
            <person name="Sun Q."/>
        </authorList>
    </citation>
    <scope>NUCLEOTIDE SEQUENCE</scope>
    <source>
        <strain evidence="7">H8</strain>
    </source>
</reference>
<proteinExistence type="inferred from homology"/>
<dbReference type="PANTHER" id="PTHR15004">
    <property type="entry name" value="GLUTAMYL-TRNA(GLN) AMIDOTRANSFERASE SUBUNIT C, MITOCHONDRIAL"/>
    <property type="match status" value="1"/>
</dbReference>
<comment type="similarity">
    <text evidence="1 6">Belongs to the GatC family.</text>
</comment>
<evidence type="ECO:0000256" key="6">
    <source>
        <dbReference type="HAMAP-Rule" id="MF_00122"/>
    </source>
</evidence>
<comment type="catalytic activity">
    <reaction evidence="4 6">
        <text>L-aspartyl-tRNA(Asn) + L-glutamine + ATP + H2O = L-asparaginyl-tRNA(Asn) + L-glutamate + ADP + phosphate + 2 H(+)</text>
        <dbReference type="Rhea" id="RHEA:14513"/>
        <dbReference type="Rhea" id="RHEA-COMP:9674"/>
        <dbReference type="Rhea" id="RHEA-COMP:9677"/>
        <dbReference type="ChEBI" id="CHEBI:15377"/>
        <dbReference type="ChEBI" id="CHEBI:15378"/>
        <dbReference type="ChEBI" id="CHEBI:29985"/>
        <dbReference type="ChEBI" id="CHEBI:30616"/>
        <dbReference type="ChEBI" id="CHEBI:43474"/>
        <dbReference type="ChEBI" id="CHEBI:58359"/>
        <dbReference type="ChEBI" id="CHEBI:78515"/>
        <dbReference type="ChEBI" id="CHEBI:78516"/>
        <dbReference type="ChEBI" id="CHEBI:456216"/>
    </reaction>
</comment>
<keyword evidence="6" id="KW-0067">ATP-binding</keyword>
<comment type="function">
    <text evidence="3 6">Allows the formation of correctly charged Asn-tRNA(Asn) or Gln-tRNA(Gln) through the transamidation of misacylated Asp-tRNA(Asn) or Glu-tRNA(Gln) in organisms which lack either or both of asparaginyl-tRNA or glutaminyl-tRNA synthetases. The reaction takes place in the presence of glutamine and ATP through an activated phospho-Asp-tRNA(Asn) or phospho-Glu-tRNA(Gln).</text>
</comment>
<dbReference type="InterPro" id="IPR036113">
    <property type="entry name" value="Asp/Glu-ADT_sf_sub_c"/>
</dbReference>
<dbReference type="GO" id="GO:0005524">
    <property type="term" value="F:ATP binding"/>
    <property type="evidence" value="ECO:0007669"/>
    <property type="project" value="UniProtKB-KW"/>
</dbReference>
<dbReference type="GO" id="GO:0006412">
    <property type="term" value="P:translation"/>
    <property type="evidence" value="ECO:0007669"/>
    <property type="project" value="UniProtKB-UniRule"/>
</dbReference>
<dbReference type="RefSeq" id="WP_249310895.1">
    <property type="nucleotide sequence ID" value="NZ_JACRSU010000001.1"/>
</dbReference>
<evidence type="ECO:0000313" key="8">
    <source>
        <dbReference type="Proteomes" id="UP000611762"/>
    </source>
</evidence>
<dbReference type="GO" id="GO:0006450">
    <property type="term" value="P:regulation of translational fidelity"/>
    <property type="evidence" value="ECO:0007669"/>
    <property type="project" value="InterPro"/>
</dbReference>
<dbReference type="Pfam" id="PF02686">
    <property type="entry name" value="GatC"/>
    <property type="match status" value="1"/>
</dbReference>
<dbReference type="EMBL" id="JACRSU010000001">
    <property type="protein sequence ID" value="MBC8539682.1"/>
    <property type="molecule type" value="Genomic_DNA"/>
</dbReference>
<sequence>MKITKEEVLHVASLARLKFSDEDAQKLEADMAGIIDFADTLGELDTEGIVPTAHAIPMQNAFRPDEVKPSFDRREILKNAPDFDEEGFIVPKVVE</sequence>
<evidence type="ECO:0000256" key="2">
    <source>
        <dbReference type="ARBA" id="ARBA00011123"/>
    </source>
</evidence>
<dbReference type="GO" id="GO:0050567">
    <property type="term" value="F:glutaminyl-tRNA synthase (glutamine-hydrolyzing) activity"/>
    <property type="evidence" value="ECO:0007669"/>
    <property type="project" value="UniProtKB-UniRule"/>
</dbReference>
<evidence type="ECO:0000313" key="7">
    <source>
        <dbReference type="EMBL" id="MBC8539682.1"/>
    </source>
</evidence>
<dbReference type="HAMAP" id="MF_00122">
    <property type="entry name" value="GatC"/>
    <property type="match status" value="1"/>
</dbReference>
<comment type="catalytic activity">
    <reaction evidence="5 6">
        <text>L-glutamyl-tRNA(Gln) + L-glutamine + ATP + H2O = L-glutaminyl-tRNA(Gln) + L-glutamate + ADP + phosphate + H(+)</text>
        <dbReference type="Rhea" id="RHEA:17521"/>
        <dbReference type="Rhea" id="RHEA-COMP:9681"/>
        <dbReference type="Rhea" id="RHEA-COMP:9684"/>
        <dbReference type="ChEBI" id="CHEBI:15377"/>
        <dbReference type="ChEBI" id="CHEBI:15378"/>
        <dbReference type="ChEBI" id="CHEBI:29985"/>
        <dbReference type="ChEBI" id="CHEBI:30616"/>
        <dbReference type="ChEBI" id="CHEBI:43474"/>
        <dbReference type="ChEBI" id="CHEBI:58359"/>
        <dbReference type="ChEBI" id="CHEBI:78520"/>
        <dbReference type="ChEBI" id="CHEBI:78521"/>
        <dbReference type="ChEBI" id="CHEBI:456216"/>
    </reaction>
</comment>